<dbReference type="Proteomes" id="UP000479691">
    <property type="component" value="Unassembled WGS sequence"/>
</dbReference>
<protein>
    <recommendedName>
        <fullName evidence="4">Tudor domain-containing protein</fullName>
    </recommendedName>
</protein>
<dbReference type="Gene3D" id="2.30.30.140">
    <property type="match status" value="1"/>
</dbReference>
<gene>
    <name evidence="5" type="ORF">TWF788_009058</name>
</gene>
<feature type="compositionally biased region" description="Low complexity" evidence="3">
    <location>
        <begin position="63"/>
        <end position="78"/>
    </location>
</feature>
<evidence type="ECO:0000313" key="5">
    <source>
        <dbReference type="EMBL" id="KAF3190257.1"/>
    </source>
</evidence>
<keyword evidence="2" id="KW-0539">Nucleus</keyword>
<dbReference type="SMART" id="SM00333">
    <property type="entry name" value="TUDOR"/>
    <property type="match status" value="1"/>
</dbReference>
<proteinExistence type="predicted"/>
<feature type="compositionally biased region" description="Basic and acidic residues" evidence="3">
    <location>
        <begin position="196"/>
        <end position="207"/>
    </location>
</feature>
<accession>A0A7C8Q3C8</accession>
<comment type="subcellular location">
    <subcellularLocation>
        <location evidence="1">Nucleus</location>
    </subcellularLocation>
</comment>
<evidence type="ECO:0000259" key="4">
    <source>
        <dbReference type="SMART" id="SM00333"/>
    </source>
</evidence>
<evidence type="ECO:0000313" key="6">
    <source>
        <dbReference type="Proteomes" id="UP000479691"/>
    </source>
</evidence>
<dbReference type="InterPro" id="IPR002999">
    <property type="entry name" value="Tudor"/>
</dbReference>
<dbReference type="PANTHER" id="PTHR46297:SF2">
    <property type="entry name" value="TUDOR DOMAIN-CONTAINING PROTEIN"/>
    <property type="match status" value="1"/>
</dbReference>
<sequence>MDSELKEYKLQVNHPIQANLRREANNPFYQLESVEAALKGSPDNQELLDLKKELEELISLTETIAEEQAPAPAVAPAPKFTSSSRKRPAESDAEATSNGVTPTVTYNVGDQVQARWISGDGALYPARITTVTGSSKNPVYLVSFTGYDNTTETLTAKDIRPNTNKKPRVSPPVEVVPANTAVISQAPTLNPGALEAGKKEKDGDAAGKKASRKVRAMKELNESKSKWQAFAAKGVKSGKNGKAKKIGEGSMFRTPDGIHGRVGFTGSGQPMRKDVARERHIYQRADNDD</sequence>
<dbReference type="EMBL" id="JAABOE010000006">
    <property type="protein sequence ID" value="KAF3190257.1"/>
    <property type="molecule type" value="Genomic_DNA"/>
</dbReference>
<feature type="compositionally biased region" description="Basic and acidic residues" evidence="3">
    <location>
        <begin position="271"/>
        <end position="289"/>
    </location>
</feature>
<feature type="domain" description="Tudor" evidence="4">
    <location>
        <begin position="104"/>
        <end position="167"/>
    </location>
</feature>
<evidence type="ECO:0000256" key="3">
    <source>
        <dbReference type="SAM" id="MobiDB-lite"/>
    </source>
</evidence>
<evidence type="ECO:0000256" key="1">
    <source>
        <dbReference type="ARBA" id="ARBA00004123"/>
    </source>
</evidence>
<reference evidence="5 6" key="1">
    <citation type="submission" date="2019-06" db="EMBL/GenBank/DDBJ databases">
        <authorList>
            <person name="Palmer J.M."/>
        </authorList>
    </citation>
    <scope>NUCLEOTIDE SEQUENCE [LARGE SCALE GENOMIC DNA]</scope>
    <source>
        <strain evidence="5 6">TWF788</strain>
    </source>
</reference>
<dbReference type="AlphaFoldDB" id="A0A7C8Q3C8"/>
<dbReference type="GO" id="GO:0005634">
    <property type="term" value="C:nucleus"/>
    <property type="evidence" value="ECO:0007669"/>
    <property type="project" value="UniProtKB-SubCell"/>
</dbReference>
<evidence type="ECO:0000256" key="2">
    <source>
        <dbReference type="ARBA" id="ARBA00023242"/>
    </source>
</evidence>
<dbReference type="SUPFAM" id="SSF63748">
    <property type="entry name" value="Tudor/PWWP/MBT"/>
    <property type="match status" value="1"/>
</dbReference>
<dbReference type="CDD" id="cd20446">
    <property type="entry name" value="Tudor_SpSPF30-like"/>
    <property type="match status" value="1"/>
</dbReference>
<name>A0A7C8Q3C8_ORBOL</name>
<feature type="region of interest" description="Disordered" evidence="3">
    <location>
        <begin position="63"/>
        <end position="102"/>
    </location>
</feature>
<feature type="region of interest" description="Disordered" evidence="3">
    <location>
        <begin position="191"/>
        <end position="211"/>
    </location>
</feature>
<dbReference type="PANTHER" id="PTHR46297">
    <property type="entry name" value="ZINC FINGER CCCH-TYPE WITH G PATCH DOMAIN-CONTAINING PROTEIN"/>
    <property type="match status" value="1"/>
</dbReference>
<comment type="caution">
    <text evidence="5">The sequence shown here is derived from an EMBL/GenBank/DDBJ whole genome shotgun (WGS) entry which is preliminary data.</text>
</comment>
<feature type="region of interest" description="Disordered" evidence="3">
    <location>
        <begin position="234"/>
        <end position="289"/>
    </location>
</feature>
<organism evidence="5 6">
    <name type="scientific">Orbilia oligospora</name>
    <name type="common">Nematode-trapping fungus</name>
    <name type="synonym">Arthrobotrys oligospora</name>
    <dbReference type="NCBI Taxonomy" id="2813651"/>
    <lineage>
        <taxon>Eukaryota</taxon>
        <taxon>Fungi</taxon>
        <taxon>Dikarya</taxon>
        <taxon>Ascomycota</taxon>
        <taxon>Pezizomycotina</taxon>
        <taxon>Orbiliomycetes</taxon>
        <taxon>Orbiliales</taxon>
        <taxon>Orbiliaceae</taxon>
        <taxon>Orbilia</taxon>
    </lineage>
</organism>